<dbReference type="PANTHER" id="PTHR43585">
    <property type="entry name" value="FUMIPYRROLE BIOSYNTHESIS PROTEIN C"/>
    <property type="match status" value="1"/>
</dbReference>
<dbReference type="GO" id="GO:0046872">
    <property type="term" value="F:metal ion binding"/>
    <property type="evidence" value="ECO:0007669"/>
    <property type="project" value="InterPro"/>
</dbReference>
<dbReference type="GO" id="GO:0005524">
    <property type="term" value="F:ATP binding"/>
    <property type="evidence" value="ECO:0007669"/>
    <property type="project" value="UniProtKB-UniRule"/>
</dbReference>
<dbReference type="Proteomes" id="UP000730481">
    <property type="component" value="Unassembled WGS sequence"/>
</dbReference>
<dbReference type="Gene3D" id="3.30.470.20">
    <property type="entry name" value="ATP-grasp fold, B domain"/>
    <property type="match status" value="1"/>
</dbReference>
<keyword evidence="1" id="KW-0436">Ligase</keyword>
<evidence type="ECO:0000256" key="2">
    <source>
        <dbReference type="ARBA" id="ARBA00022741"/>
    </source>
</evidence>
<organism evidence="6 7">
    <name type="scientific">Fusarium beomiforme</name>
    <dbReference type="NCBI Taxonomy" id="44412"/>
    <lineage>
        <taxon>Eukaryota</taxon>
        <taxon>Fungi</taxon>
        <taxon>Dikarya</taxon>
        <taxon>Ascomycota</taxon>
        <taxon>Pezizomycotina</taxon>
        <taxon>Sordariomycetes</taxon>
        <taxon>Hypocreomycetidae</taxon>
        <taxon>Hypocreales</taxon>
        <taxon>Nectriaceae</taxon>
        <taxon>Fusarium</taxon>
        <taxon>Fusarium burgessii species complex</taxon>
    </lineage>
</organism>
<keyword evidence="2 4" id="KW-0547">Nucleotide-binding</keyword>
<dbReference type="SUPFAM" id="SSF56059">
    <property type="entry name" value="Glutathione synthetase ATP-binding domain-like"/>
    <property type="match status" value="1"/>
</dbReference>
<evidence type="ECO:0000313" key="7">
    <source>
        <dbReference type="Proteomes" id="UP000730481"/>
    </source>
</evidence>
<sequence>MNIPSTFNFTAKDHDGDQMSKFVDGTGNFIETIVHHLLPVDSVHQESNGVLPAIQALVKVLIVPHDGYLCRRDILQLRMVQSECVETLVSHPEPGSLFPSPYPPNGKGDLLSLLQSSPGALICKPSLCEAHGIGAFDLLDKDLYNRLSFDWVLPIKPPTRTVAVVGGRPLFDSTTCSYGSEGPFNAARALGISVIVLDRPGHFMQRPEYSHLCDGFIAVDMTIDDRLPDRLAEAVRGLKIDGIITFSDEYVITTAKAAALLGLETEPVESIVTAHYKDATRRALDAPNLQSLRVESSEDLDSERFSSVIEGLKYPLVVKPCRGAASRGVKKVRGLSELRQALTQLERDGLSKYGMLIETYISGPEIDANIALWNGEVLFIEITDDFPCTADASDATVADSFGETVMVSPTSLPQQEQELLKKSLHQSLLKVGFRNGVFHVEARIRDSEMEYQDVDGIVDLAKRDAASPGLPEVYLIEINARPPGLDCAFSTLHAYGVDLCALQLLQCVKDGGRFAAMCKPFLFETQYWSANCLIPIHRHNITVPEGFCDKVLARMPDAAPFVYRAELFREPGAVVSPPLGIEFLAYFLVFSRTDRRDVLQIYYRLMQTCRDVLDGK</sequence>
<dbReference type="InterPro" id="IPR052032">
    <property type="entry name" value="ATP-dep_AA_Ligase"/>
</dbReference>
<feature type="domain" description="ATP-grasp" evidence="5">
    <location>
        <begin position="278"/>
        <end position="508"/>
    </location>
</feature>
<dbReference type="Pfam" id="PF18130">
    <property type="entry name" value="ATPgrasp_N"/>
    <property type="match status" value="1"/>
</dbReference>
<protein>
    <submittedName>
        <fullName evidence="6">Carnosine synthase 1</fullName>
    </submittedName>
</protein>
<evidence type="ECO:0000256" key="3">
    <source>
        <dbReference type="ARBA" id="ARBA00022840"/>
    </source>
</evidence>
<dbReference type="EMBL" id="PVQB02000081">
    <property type="protein sequence ID" value="KAF4343768.1"/>
    <property type="molecule type" value="Genomic_DNA"/>
</dbReference>
<reference evidence="6" key="1">
    <citation type="journal article" date="2017" name="Mycologia">
        <title>Fusarium algeriense, sp. nov., a novel toxigenic crown rot pathogen of durum wheat from Algeria is nested in the Fusarium burgessii species complex.</title>
        <authorList>
            <person name="Laraba I."/>
            <person name="Keddad A."/>
            <person name="Boureghda H."/>
            <person name="Abdallah N."/>
            <person name="Vaughan M.M."/>
            <person name="Proctor R.H."/>
            <person name="Busman M."/>
            <person name="O'Donnell K."/>
        </authorList>
    </citation>
    <scope>NUCLEOTIDE SEQUENCE</scope>
    <source>
        <strain evidence="6">NRRL 25174</strain>
    </source>
</reference>
<comment type="caution">
    <text evidence="6">The sequence shown here is derived from an EMBL/GenBank/DDBJ whole genome shotgun (WGS) entry which is preliminary data.</text>
</comment>
<dbReference type="GO" id="GO:0016874">
    <property type="term" value="F:ligase activity"/>
    <property type="evidence" value="ECO:0007669"/>
    <property type="project" value="UniProtKB-KW"/>
</dbReference>
<dbReference type="InterPro" id="IPR041472">
    <property type="entry name" value="BL00235/CARNS1_N"/>
</dbReference>
<evidence type="ECO:0000259" key="5">
    <source>
        <dbReference type="PROSITE" id="PS50975"/>
    </source>
</evidence>
<keyword evidence="7" id="KW-1185">Reference proteome</keyword>
<evidence type="ECO:0000256" key="4">
    <source>
        <dbReference type="PROSITE-ProRule" id="PRU00409"/>
    </source>
</evidence>
<proteinExistence type="predicted"/>
<dbReference type="AlphaFoldDB" id="A0A9P5E3L9"/>
<name>A0A9P5E3L9_9HYPO</name>
<reference evidence="6" key="2">
    <citation type="submission" date="2020-02" db="EMBL/GenBank/DDBJ databases">
        <title>Identification and distribution of gene clusters putatively required for synthesis of sphingolipid metabolism inhibitors in phylogenetically diverse species of the filamentous fungus Fusarium.</title>
        <authorList>
            <person name="Kim H.-S."/>
            <person name="Busman M."/>
            <person name="Brown D.W."/>
            <person name="Divon H."/>
            <person name="Uhlig S."/>
            <person name="Proctor R.H."/>
        </authorList>
    </citation>
    <scope>NUCLEOTIDE SEQUENCE</scope>
    <source>
        <strain evidence="6">NRRL 25174</strain>
    </source>
</reference>
<keyword evidence="3 4" id="KW-0067">ATP-binding</keyword>
<dbReference type="OrthoDB" id="434648at2759"/>
<dbReference type="Pfam" id="PF13535">
    <property type="entry name" value="ATP-grasp_4"/>
    <property type="match status" value="1"/>
</dbReference>
<gene>
    <name evidence="6" type="ORF">FBEOM_2270</name>
</gene>
<accession>A0A9P5E3L9</accession>
<evidence type="ECO:0000256" key="1">
    <source>
        <dbReference type="ARBA" id="ARBA00022598"/>
    </source>
</evidence>
<dbReference type="Gene3D" id="3.40.50.20">
    <property type="match status" value="1"/>
</dbReference>
<evidence type="ECO:0000313" key="6">
    <source>
        <dbReference type="EMBL" id="KAF4343768.1"/>
    </source>
</evidence>
<dbReference type="PROSITE" id="PS50975">
    <property type="entry name" value="ATP_GRASP"/>
    <property type="match status" value="1"/>
</dbReference>
<dbReference type="PANTHER" id="PTHR43585:SF2">
    <property type="entry name" value="ATP-GRASP ENZYME FSQD"/>
    <property type="match status" value="1"/>
</dbReference>
<dbReference type="InterPro" id="IPR011761">
    <property type="entry name" value="ATP-grasp"/>
</dbReference>